<dbReference type="Pfam" id="PF13432">
    <property type="entry name" value="TPR_16"/>
    <property type="match status" value="1"/>
</dbReference>
<feature type="compositionally biased region" description="Basic and acidic residues" evidence="11">
    <location>
        <begin position="159"/>
        <end position="169"/>
    </location>
</feature>
<dbReference type="Pfam" id="PF13181">
    <property type="entry name" value="TPR_8"/>
    <property type="match status" value="1"/>
</dbReference>
<keyword evidence="5" id="KW-0206">Cytoskeleton</keyword>
<dbReference type="Proteomes" id="UP000030746">
    <property type="component" value="Unassembled WGS sequence"/>
</dbReference>
<evidence type="ECO:0000256" key="7">
    <source>
        <dbReference type="ARBA" id="ARBA00034139"/>
    </source>
</evidence>
<evidence type="ECO:0000256" key="1">
    <source>
        <dbReference type="ARBA" id="ARBA00004430"/>
    </source>
</evidence>
<feature type="compositionally biased region" description="Basic and acidic residues" evidence="11">
    <location>
        <begin position="491"/>
        <end position="508"/>
    </location>
</feature>
<feature type="repeat" description="TPR" evidence="9">
    <location>
        <begin position="4"/>
        <end position="37"/>
    </location>
</feature>
<dbReference type="SUPFAM" id="SSF48452">
    <property type="entry name" value="TPR-like"/>
    <property type="match status" value="1"/>
</dbReference>
<dbReference type="PANTHER" id="PTHR23040:SF1">
    <property type="entry name" value="OUTER DYNEIN ARM-DOCKING COMPLEX SUBUNIT 4"/>
    <property type="match status" value="1"/>
</dbReference>
<dbReference type="InterPro" id="IPR019734">
    <property type="entry name" value="TPR_rpt"/>
</dbReference>
<comment type="subcellular location">
    <subcellularLocation>
        <location evidence="1">Cytoplasm</location>
        <location evidence="1">Cytoskeleton</location>
        <location evidence="1">Cilium axoneme</location>
    </subcellularLocation>
</comment>
<dbReference type="PANTHER" id="PTHR23040">
    <property type="match status" value="1"/>
</dbReference>
<dbReference type="RefSeq" id="XP_009048481.1">
    <property type="nucleotide sequence ID" value="XM_009050233.1"/>
</dbReference>
<dbReference type="OrthoDB" id="10268002at2759"/>
<evidence type="ECO:0000256" key="4">
    <source>
        <dbReference type="ARBA" id="ARBA00022803"/>
    </source>
</evidence>
<keyword evidence="3" id="KW-0677">Repeat</keyword>
<evidence type="ECO:0000256" key="11">
    <source>
        <dbReference type="SAM" id="MobiDB-lite"/>
    </source>
</evidence>
<dbReference type="CTD" id="20234313"/>
<evidence type="ECO:0000313" key="13">
    <source>
        <dbReference type="Proteomes" id="UP000030746"/>
    </source>
</evidence>
<feature type="coiled-coil region" evidence="10">
    <location>
        <begin position="281"/>
        <end position="344"/>
    </location>
</feature>
<dbReference type="Gene3D" id="1.25.40.10">
    <property type="entry name" value="Tetratricopeptide repeat domain"/>
    <property type="match status" value="3"/>
</dbReference>
<protein>
    <recommendedName>
        <fullName evidence="7">Outer dynein arm-docking complex subunit 4</fullName>
    </recommendedName>
    <alternativeName>
        <fullName evidence="8">Tetratricopeptide repeat protein 25</fullName>
    </alternativeName>
</protein>
<evidence type="ECO:0000256" key="10">
    <source>
        <dbReference type="SAM" id="Coils"/>
    </source>
</evidence>
<feature type="region of interest" description="Disordered" evidence="11">
    <location>
        <begin position="236"/>
        <end position="258"/>
    </location>
</feature>
<feature type="repeat" description="TPR" evidence="9">
    <location>
        <begin position="351"/>
        <end position="384"/>
    </location>
</feature>
<keyword evidence="10" id="KW-0175">Coiled coil</keyword>
<feature type="region of interest" description="Disordered" evidence="11">
    <location>
        <begin position="146"/>
        <end position="180"/>
    </location>
</feature>
<evidence type="ECO:0000256" key="9">
    <source>
        <dbReference type="PROSITE-ProRule" id="PRU00339"/>
    </source>
</evidence>
<organism evidence="12 13">
    <name type="scientific">Lottia gigantea</name>
    <name type="common">Giant owl limpet</name>
    <dbReference type="NCBI Taxonomy" id="225164"/>
    <lineage>
        <taxon>Eukaryota</taxon>
        <taxon>Metazoa</taxon>
        <taxon>Spiralia</taxon>
        <taxon>Lophotrochozoa</taxon>
        <taxon>Mollusca</taxon>
        <taxon>Gastropoda</taxon>
        <taxon>Patellogastropoda</taxon>
        <taxon>Lottioidea</taxon>
        <taxon>Lottiidae</taxon>
        <taxon>Lottia</taxon>
    </lineage>
</organism>
<accession>V4AU95</accession>
<evidence type="ECO:0000256" key="5">
    <source>
        <dbReference type="ARBA" id="ARBA00023212"/>
    </source>
</evidence>
<feature type="compositionally biased region" description="Polar residues" evidence="11">
    <location>
        <begin position="481"/>
        <end position="490"/>
    </location>
</feature>
<proteinExistence type="predicted"/>
<keyword evidence="6" id="KW-0966">Cell projection</keyword>
<dbReference type="InterPro" id="IPR040111">
    <property type="entry name" value="ODAD4"/>
</dbReference>
<evidence type="ECO:0000256" key="6">
    <source>
        <dbReference type="ARBA" id="ARBA00023273"/>
    </source>
</evidence>
<dbReference type="SMART" id="SM00028">
    <property type="entry name" value="TPR"/>
    <property type="match status" value="7"/>
</dbReference>
<name>V4AU95_LOTGI</name>
<evidence type="ECO:0000256" key="2">
    <source>
        <dbReference type="ARBA" id="ARBA00022490"/>
    </source>
</evidence>
<dbReference type="FunFam" id="1.25.40.10:FF:000795">
    <property type="entry name" value="Tetratricopeptide repeat protein 25"/>
    <property type="match status" value="1"/>
</dbReference>
<dbReference type="OMA" id="QYQTRRT"/>
<evidence type="ECO:0000313" key="12">
    <source>
        <dbReference type="EMBL" id="ESP00853.1"/>
    </source>
</evidence>
<feature type="compositionally biased region" description="Polar residues" evidence="11">
    <location>
        <begin position="170"/>
        <end position="180"/>
    </location>
</feature>
<feature type="compositionally biased region" description="Basic and acidic residues" evidence="11">
    <location>
        <begin position="243"/>
        <end position="257"/>
    </location>
</feature>
<dbReference type="STRING" id="225164.V4AU95"/>
<feature type="compositionally biased region" description="Low complexity" evidence="11">
    <location>
        <begin position="509"/>
        <end position="525"/>
    </location>
</feature>
<feature type="region of interest" description="Disordered" evidence="11">
    <location>
        <begin position="481"/>
        <end position="534"/>
    </location>
</feature>
<keyword evidence="13" id="KW-1185">Reference proteome</keyword>
<evidence type="ECO:0000256" key="8">
    <source>
        <dbReference type="ARBA" id="ARBA00034143"/>
    </source>
</evidence>
<evidence type="ECO:0000256" key="3">
    <source>
        <dbReference type="ARBA" id="ARBA00022737"/>
    </source>
</evidence>
<dbReference type="InterPro" id="IPR011990">
    <property type="entry name" value="TPR-like_helical_dom_sf"/>
</dbReference>
<keyword evidence="4 9" id="KW-0802">TPR repeat</keyword>
<dbReference type="GeneID" id="20234313"/>
<reference evidence="12 13" key="1">
    <citation type="journal article" date="2013" name="Nature">
        <title>Insights into bilaterian evolution from three spiralian genomes.</title>
        <authorList>
            <person name="Simakov O."/>
            <person name="Marletaz F."/>
            <person name="Cho S.J."/>
            <person name="Edsinger-Gonzales E."/>
            <person name="Havlak P."/>
            <person name="Hellsten U."/>
            <person name="Kuo D.H."/>
            <person name="Larsson T."/>
            <person name="Lv J."/>
            <person name="Arendt D."/>
            <person name="Savage R."/>
            <person name="Osoegawa K."/>
            <person name="de Jong P."/>
            <person name="Grimwood J."/>
            <person name="Chapman J.A."/>
            <person name="Shapiro H."/>
            <person name="Aerts A."/>
            <person name="Otillar R.P."/>
            <person name="Terry A.Y."/>
            <person name="Boore J.L."/>
            <person name="Grigoriev I.V."/>
            <person name="Lindberg D.R."/>
            <person name="Seaver E.C."/>
            <person name="Weisblat D.A."/>
            <person name="Putnam N.H."/>
            <person name="Rokhsar D.S."/>
        </authorList>
    </citation>
    <scope>NUCLEOTIDE SEQUENCE [LARGE SCALE GENOMIC DNA]</scope>
</reference>
<dbReference type="EMBL" id="KB200650">
    <property type="protein sequence ID" value="ESP00853.1"/>
    <property type="molecule type" value="Genomic_DNA"/>
</dbReference>
<dbReference type="GO" id="GO:0005930">
    <property type="term" value="C:axoneme"/>
    <property type="evidence" value="ECO:0007669"/>
    <property type="project" value="UniProtKB-SubCell"/>
</dbReference>
<dbReference type="PROSITE" id="PS50005">
    <property type="entry name" value="TPR"/>
    <property type="match status" value="3"/>
</dbReference>
<dbReference type="KEGG" id="lgi:LOTGIDRAFT_140423"/>
<dbReference type="AlphaFoldDB" id="V4AU95"/>
<dbReference type="HOGENOM" id="CLU_023648_2_0_1"/>
<keyword evidence="2" id="KW-0963">Cytoplasm</keyword>
<sequence>MGTFETLRDEGEHFVHVQQYKRAIDSFTKALEMKEDDPTCLVIRAKCYLMLGNAEAALEDADHALKYEDENGTKDIRALLVKAESLYQKGDFETALVYYHRGDKLRHELKDFRLGIQKSQEAINNSIGEPDSVKLETTGDLSFFHRQEEQKQGYYKPQQKKEEKKERNRPQTASDPKTTKQLLGNLFQDKQFLESLFDEMTSNNTDTGEFVKGRACDGLEYLHSRSDFWRQQKPMYARKRDRQRQDEKLMRKTDKESTGNPVQYILDRLEQIDDAIAKGHYEESLKKCKHLMNKLKSWTENDVKNKEEYVANVYSCIGNANLEMNKLDLALENHEKDLKIADEHDLTDARSRALDNIGRVYARKGHYQKAIDIWLEKVKLSKTSLESTWLYHEIGRCYFEMKKYQEAKEYGEKSLSAAKEASDEGWQLHACVLVAQSEVKCGEFQAGVVSFEQALEMARNQKDKSAEKAIQNALDDVNQQIVSGVVQSETQQKEDKSDSDGEKKKSDRPSSSSSSSSSSSKKSSSGNVDFDSEV</sequence>
<feature type="repeat" description="TPR" evidence="9">
    <location>
        <begin position="388"/>
        <end position="421"/>
    </location>
</feature>
<gene>
    <name evidence="12" type="ORF">LOTGIDRAFT_140423</name>
</gene>